<dbReference type="GO" id="GO:0045271">
    <property type="term" value="C:respiratory chain complex I"/>
    <property type="evidence" value="ECO:0007669"/>
    <property type="project" value="InterPro"/>
</dbReference>
<sequence length="227" mass="26611">MNYVHLAHNILLKKLWSLTLSNSSQQIIRSTPKLMFYPTQKTFMTSSNMHRSILRQIYISLRTVFHRKRPRLVGTDHAGIRYFEAPPNKASEHTHLSKLPKRFYLIPGQNTLEDAFMHTYIDTPSLPPEWQSWLNHRRSDPPTREEIEANNLSRQQRLIRAAELEAKHNEERLEMIKQGLIQENKSEQASSHQQSHEKSTAFPVYPDISNSFEDDNPTKTLNEKVKK</sequence>
<protein>
    <recommendedName>
        <fullName evidence="5">NADH dehydrogenase [ubiquinone] 1 alpha subcomplex subunit 12</fullName>
    </recommendedName>
</protein>
<dbReference type="InterPro" id="IPR052618">
    <property type="entry name" value="ComplexI_NDUFA12"/>
</dbReference>
<proteinExistence type="inferred from homology"/>
<dbReference type="Proteomes" id="UP000050795">
    <property type="component" value="Unassembled WGS sequence"/>
</dbReference>
<accession>A0AA85K4W4</accession>
<reference evidence="3" key="1">
    <citation type="submission" date="2022-06" db="EMBL/GenBank/DDBJ databases">
        <authorList>
            <person name="Berger JAMES D."/>
            <person name="Berger JAMES D."/>
        </authorList>
    </citation>
    <scope>NUCLEOTIDE SEQUENCE [LARGE SCALE GENOMIC DNA]</scope>
</reference>
<dbReference type="Pfam" id="PF05071">
    <property type="entry name" value="NDUFA12"/>
    <property type="match status" value="1"/>
</dbReference>
<feature type="region of interest" description="Disordered" evidence="2">
    <location>
        <begin position="183"/>
        <end position="227"/>
    </location>
</feature>
<dbReference type="AlphaFoldDB" id="A0AA85K4W4"/>
<reference evidence="4" key="2">
    <citation type="submission" date="2023-11" db="UniProtKB">
        <authorList>
            <consortium name="WormBaseParasite"/>
        </authorList>
    </citation>
    <scope>IDENTIFICATION</scope>
</reference>
<dbReference type="PANTHER" id="PTHR32470:SF2">
    <property type="entry name" value="NADH DEHYDROGENASE [UBIQUINONE] 1 ALPHA SUBCOMPLEX ASSEMBLY FACTOR 2"/>
    <property type="match status" value="1"/>
</dbReference>
<evidence type="ECO:0000256" key="1">
    <source>
        <dbReference type="ARBA" id="ARBA00007355"/>
    </source>
</evidence>
<comment type="similarity">
    <text evidence="1">Belongs to the complex I NDUFA12 subunit family.</text>
</comment>
<organism evidence="3 4">
    <name type="scientific">Trichobilharzia regenti</name>
    <name type="common">Nasal bird schistosome</name>
    <dbReference type="NCBI Taxonomy" id="157069"/>
    <lineage>
        <taxon>Eukaryota</taxon>
        <taxon>Metazoa</taxon>
        <taxon>Spiralia</taxon>
        <taxon>Lophotrochozoa</taxon>
        <taxon>Platyhelminthes</taxon>
        <taxon>Trematoda</taxon>
        <taxon>Digenea</taxon>
        <taxon>Strigeidida</taxon>
        <taxon>Schistosomatoidea</taxon>
        <taxon>Schistosomatidae</taxon>
        <taxon>Trichobilharzia</taxon>
    </lineage>
</organism>
<evidence type="ECO:0008006" key="5">
    <source>
        <dbReference type="Google" id="ProtNLM"/>
    </source>
</evidence>
<name>A0AA85K4W4_TRIRE</name>
<dbReference type="WBParaSite" id="TREG1_61520.1">
    <property type="protein sequence ID" value="TREG1_61520.1"/>
    <property type="gene ID" value="TREG1_61520"/>
</dbReference>
<evidence type="ECO:0000313" key="4">
    <source>
        <dbReference type="WBParaSite" id="TREG1_61520.1"/>
    </source>
</evidence>
<keyword evidence="3" id="KW-1185">Reference proteome</keyword>
<evidence type="ECO:0000313" key="3">
    <source>
        <dbReference type="Proteomes" id="UP000050795"/>
    </source>
</evidence>
<dbReference type="GO" id="GO:0032981">
    <property type="term" value="P:mitochondrial respiratory chain complex I assembly"/>
    <property type="evidence" value="ECO:0007669"/>
    <property type="project" value="TreeGrafter"/>
</dbReference>
<dbReference type="InterPro" id="IPR007763">
    <property type="entry name" value="NDUFA12"/>
</dbReference>
<evidence type="ECO:0000256" key="2">
    <source>
        <dbReference type="SAM" id="MobiDB-lite"/>
    </source>
</evidence>
<dbReference type="GO" id="GO:0005739">
    <property type="term" value="C:mitochondrion"/>
    <property type="evidence" value="ECO:0007669"/>
    <property type="project" value="TreeGrafter"/>
</dbReference>
<dbReference type="PANTHER" id="PTHR32470">
    <property type="entry name" value="ADH DEHYDROGENASE [UBIQUINONE] 1 ALPHA SUBCOMPLEX ASSEMBLY FACTOR 2"/>
    <property type="match status" value="1"/>
</dbReference>